<accession>A0A165EZC8</accession>
<dbReference type="OrthoDB" id="3883941at2759"/>
<evidence type="ECO:0000313" key="2">
    <source>
        <dbReference type="Proteomes" id="UP000076842"/>
    </source>
</evidence>
<dbReference type="AlphaFoldDB" id="A0A165EZC8"/>
<dbReference type="Proteomes" id="UP000076842">
    <property type="component" value="Unassembled WGS sequence"/>
</dbReference>
<keyword evidence="2" id="KW-1185">Reference proteome</keyword>
<sequence>MLSRSALASRNAALLRAQARRNARLLGRRLNSTAPPPGGQSANVNHSTGGGMVPSLIAGALGGGTVLVGVYGYYHWSGAAQVVQSAKSMRDSALQARDQALEKVPSTSEALDYLRKTAQAYAVFIPGGKQYVDTTFDTLEEARQTHGQEVDQIVKGTYDEIKKVVDAGSADFDTAQKVAGILAKRGKELAKVAQKASGDLLDKYPGAKDKLGAAYSQLESFAKGRGEEGKKALQEVRQQLGEMFQKGGASTDEVIAKAKEVLSSKQADLKGAGDKAWQAGMDQAKPYLDKVPELRKALEQNKDALAAAVSGGSADVWDRVKKVAEAGKKDQGKAVEEFKQWAKEKGEEAKQGGEEGWDKLEDLIKQIPGGQTKYTEAFKKKAPEAQKVAEEALNDIINVLKEKGKKIEELGKETKDEAQKK</sequence>
<dbReference type="InParanoid" id="A0A165EZC8"/>
<gene>
    <name evidence="1" type="ORF">CALCODRAFT_337705</name>
</gene>
<dbReference type="STRING" id="1353952.A0A165EZC8"/>
<evidence type="ECO:0000313" key="1">
    <source>
        <dbReference type="EMBL" id="KZT55864.1"/>
    </source>
</evidence>
<organism evidence="1 2">
    <name type="scientific">Calocera cornea HHB12733</name>
    <dbReference type="NCBI Taxonomy" id="1353952"/>
    <lineage>
        <taxon>Eukaryota</taxon>
        <taxon>Fungi</taxon>
        <taxon>Dikarya</taxon>
        <taxon>Basidiomycota</taxon>
        <taxon>Agaricomycotina</taxon>
        <taxon>Dacrymycetes</taxon>
        <taxon>Dacrymycetales</taxon>
        <taxon>Dacrymycetaceae</taxon>
        <taxon>Calocera</taxon>
    </lineage>
</organism>
<dbReference type="EMBL" id="KV423987">
    <property type="protein sequence ID" value="KZT55864.1"/>
    <property type="molecule type" value="Genomic_DNA"/>
</dbReference>
<name>A0A165EZC8_9BASI</name>
<protein>
    <submittedName>
        <fullName evidence="1">Uncharacterized protein</fullName>
    </submittedName>
</protein>
<reference evidence="1 2" key="1">
    <citation type="journal article" date="2016" name="Mol. Biol. Evol.">
        <title>Comparative Genomics of Early-Diverging Mushroom-Forming Fungi Provides Insights into the Origins of Lignocellulose Decay Capabilities.</title>
        <authorList>
            <person name="Nagy L.G."/>
            <person name="Riley R."/>
            <person name="Tritt A."/>
            <person name="Adam C."/>
            <person name="Daum C."/>
            <person name="Floudas D."/>
            <person name="Sun H."/>
            <person name="Yadav J.S."/>
            <person name="Pangilinan J."/>
            <person name="Larsson K.H."/>
            <person name="Matsuura K."/>
            <person name="Barry K."/>
            <person name="Labutti K."/>
            <person name="Kuo R."/>
            <person name="Ohm R.A."/>
            <person name="Bhattacharya S.S."/>
            <person name="Shirouzu T."/>
            <person name="Yoshinaga Y."/>
            <person name="Martin F.M."/>
            <person name="Grigoriev I.V."/>
            <person name="Hibbett D.S."/>
        </authorList>
    </citation>
    <scope>NUCLEOTIDE SEQUENCE [LARGE SCALE GENOMIC DNA]</scope>
    <source>
        <strain evidence="1 2">HHB12733</strain>
    </source>
</reference>
<proteinExistence type="predicted"/>